<evidence type="ECO:0000256" key="2">
    <source>
        <dbReference type="ARBA" id="ARBA00023157"/>
    </source>
</evidence>
<protein>
    <recommendedName>
        <fullName evidence="4">LamG-like jellyroll fold domain-containing protein</fullName>
    </recommendedName>
</protein>
<evidence type="ECO:0000259" key="4">
    <source>
        <dbReference type="SMART" id="SM00560"/>
    </source>
</evidence>
<comment type="caution">
    <text evidence="5">The sequence shown here is derived from an EMBL/GenBank/DDBJ whole genome shotgun (WGS) entry which is preliminary data.</text>
</comment>
<proteinExistence type="predicted"/>
<dbReference type="InterPro" id="IPR011429">
    <property type="entry name" value="Cyt_c_Planctomycete-type"/>
</dbReference>
<organism evidence="5 6">
    <name type="scientific">Novipirellula rosea</name>
    <dbReference type="NCBI Taxonomy" id="1031540"/>
    <lineage>
        <taxon>Bacteria</taxon>
        <taxon>Pseudomonadati</taxon>
        <taxon>Planctomycetota</taxon>
        <taxon>Planctomycetia</taxon>
        <taxon>Pirellulales</taxon>
        <taxon>Pirellulaceae</taxon>
        <taxon>Novipirellula</taxon>
    </lineage>
</organism>
<evidence type="ECO:0000256" key="3">
    <source>
        <dbReference type="SAM" id="SignalP"/>
    </source>
</evidence>
<name>A0ABP8MV95_9BACT</name>
<feature type="signal peptide" evidence="3">
    <location>
        <begin position="1"/>
        <end position="16"/>
    </location>
</feature>
<dbReference type="Proteomes" id="UP001500840">
    <property type="component" value="Unassembled WGS sequence"/>
</dbReference>
<dbReference type="PANTHER" id="PTHR35889">
    <property type="entry name" value="CYCLOINULO-OLIGOSACCHARIDE FRUCTANOTRANSFERASE-RELATED"/>
    <property type="match status" value="1"/>
</dbReference>
<gene>
    <name evidence="5" type="ORF">GCM10023156_27820</name>
</gene>
<dbReference type="InterPro" id="IPR022655">
    <property type="entry name" value="DUF1553"/>
</dbReference>
<dbReference type="InterPro" id="IPR036909">
    <property type="entry name" value="Cyt_c-like_dom_sf"/>
</dbReference>
<dbReference type="SUPFAM" id="SSF49899">
    <property type="entry name" value="Concanavalin A-like lectins/glucanases"/>
    <property type="match status" value="1"/>
</dbReference>
<evidence type="ECO:0000313" key="5">
    <source>
        <dbReference type="EMBL" id="GAA4454807.1"/>
    </source>
</evidence>
<keyword evidence="1 3" id="KW-0732">Signal</keyword>
<keyword evidence="2" id="KW-1015">Disulfide bond</keyword>
<dbReference type="InterPro" id="IPR006558">
    <property type="entry name" value="LamG-like"/>
</dbReference>
<reference evidence="6" key="1">
    <citation type="journal article" date="2019" name="Int. J. Syst. Evol. Microbiol.">
        <title>The Global Catalogue of Microorganisms (GCM) 10K type strain sequencing project: providing services to taxonomists for standard genome sequencing and annotation.</title>
        <authorList>
            <consortium name="The Broad Institute Genomics Platform"/>
            <consortium name="The Broad Institute Genome Sequencing Center for Infectious Disease"/>
            <person name="Wu L."/>
            <person name="Ma J."/>
        </authorList>
    </citation>
    <scope>NUCLEOTIDE SEQUENCE [LARGE SCALE GENOMIC DNA]</scope>
    <source>
        <strain evidence="6">JCM 17759</strain>
    </source>
</reference>
<dbReference type="SUPFAM" id="SSF46626">
    <property type="entry name" value="Cytochrome c"/>
    <property type="match status" value="1"/>
</dbReference>
<keyword evidence="6" id="KW-1185">Reference proteome</keyword>
<accession>A0ABP8MV95</accession>
<dbReference type="Gene3D" id="2.60.120.200">
    <property type="match status" value="1"/>
</dbReference>
<dbReference type="InterPro" id="IPR013320">
    <property type="entry name" value="ConA-like_dom_sf"/>
</dbReference>
<evidence type="ECO:0000313" key="6">
    <source>
        <dbReference type="Proteomes" id="UP001500840"/>
    </source>
</evidence>
<evidence type="ECO:0000256" key="1">
    <source>
        <dbReference type="ARBA" id="ARBA00022729"/>
    </source>
</evidence>
<dbReference type="Pfam" id="PF07635">
    <property type="entry name" value="PSCyt1"/>
    <property type="match status" value="1"/>
</dbReference>
<dbReference type="SMART" id="SM00560">
    <property type="entry name" value="LamGL"/>
    <property type="match status" value="1"/>
</dbReference>
<dbReference type="Pfam" id="PF13385">
    <property type="entry name" value="Laminin_G_3"/>
    <property type="match status" value="1"/>
</dbReference>
<sequence>MFSAALLLLCSRSVSAATPLEYNRDIRPILAEYCFACHGLDGSSREADLRLDIRELAIEAGAIQPNDPEASEMIARVFSDDADMIMPPPTSKKSLSSEQRETLRRWVAEGAEYQDHWALIPPTKVSPPQINADRPDANWCKNEIDQFVLARLHDSGLRPATEESPRRFFRRLSLDITGLPPSVDDVESFVTDYAASGDEAVSQWIDRLMSSTAWGEHRARYWLDAARYADTHGMHFDNYREMWPYRDWVIRSFNQNQPFDDFTLEQLAGDLLPDPTLDQLIATGFQRCAMTTNEGGTIDEENLAMYAADRVQTFGWVYLGLTTNCCQCHDHKFDPITIKDYYSLAAFFRNTTQPPKDGNSKDGRSKVVFVPAPQDLARWNELGPEIKNAEQARDQHVANSDSAFKAWLDTASAETMRQNAPAVGRLIHLPLNDKQGRGVSASEDAQWTADGKLGDTFKITATSTLDLGGLGDFEKDESFSIAAWVRLSKSKQFASIIARMDSGNASRGWDVYVSGGSVAMHLVQDWPDNGLKVVTDKRVLNNNQWHHVCVSWDGSGKPSGVRIVVDGAEQGTRVEKNTLRKDATIRTATPLRVGQRSSGSLLEGGSIQDLQIFTRVLSANEITRVQQSSVLAKALDVPAQQRSEADQNALRQYFLENHDPEFQQRVAILAKLEREQDSIRQRGAITHVQEERPDTPAMANILMRGEYDNVGESVAAAPPAVLHAMPADAPANRLGLAQWVVDPANPLTSRVTVNRFWQQVFGQGIVVTPEDFGVMGAPPTHPELIDWLAVDFVTNGWDVKRFFKQILLSATYRQAAITTAEKREKDRDNLLLSRGPRFRMDAEMIRDVALATSGLLSQKMYGPGTRPYQPDHLWDIVGLPQGDTRIYTRDRGEQLYRRSLYSFWKRMAPPPGLEAFNAPNREVCTVRRERTNTPLQALVTLNDPQFVEAAKKLAEVALKTNAADDRARLDFIAERVLARKLSEPEVTILSTILADLRNHYQANAQDASDLLAVGDSTVDATLDATDLAAWTMTCNQIMNLDEALTK</sequence>
<feature type="domain" description="LamG-like jellyroll fold" evidence="4">
    <location>
        <begin position="477"/>
        <end position="620"/>
    </location>
</feature>
<dbReference type="Pfam" id="PF07587">
    <property type="entry name" value="PSD1"/>
    <property type="match status" value="1"/>
</dbReference>
<feature type="chain" id="PRO_5045942919" description="LamG-like jellyroll fold domain-containing protein" evidence="3">
    <location>
        <begin position="17"/>
        <end position="1046"/>
    </location>
</feature>
<dbReference type="InterPro" id="IPR001791">
    <property type="entry name" value="Laminin_G"/>
</dbReference>
<dbReference type="Pfam" id="PF07583">
    <property type="entry name" value="PSCyt2"/>
    <property type="match status" value="1"/>
</dbReference>
<dbReference type="InterPro" id="IPR011444">
    <property type="entry name" value="DUF1549"/>
</dbReference>
<dbReference type="CDD" id="cd00110">
    <property type="entry name" value="LamG"/>
    <property type="match status" value="1"/>
</dbReference>
<dbReference type="PANTHER" id="PTHR35889:SF3">
    <property type="entry name" value="F-BOX DOMAIN-CONTAINING PROTEIN"/>
    <property type="match status" value="1"/>
</dbReference>
<dbReference type="EMBL" id="BAABGA010000035">
    <property type="protein sequence ID" value="GAA4454807.1"/>
    <property type="molecule type" value="Genomic_DNA"/>
</dbReference>